<keyword evidence="3" id="KW-1185">Reference proteome</keyword>
<feature type="signal peptide" evidence="1">
    <location>
        <begin position="1"/>
        <end position="29"/>
    </location>
</feature>
<keyword evidence="1" id="KW-0732">Signal</keyword>
<dbReference type="OrthoDB" id="3525097at2759"/>
<sequence length="275" mass="30875">MAVMRAASTKLSATMIGWLLLSVLPCLSAKALFPCVGCVSEHFLQSETYGIDLASDHIAVAVQHVNGTLEPIALTTPGPRYRSLMNKILMESDMHPYGYGNETPKPFKSCTRDPGDNADIDILAEEITKIATVMQGQNRNIVHYVVSTPISFTHEKYARLRLAFKESNLPQPTFAEPADFAAFTALNTTICDRHFELFCAPIDYNSRTIMFFQYDNSTMSVLLYHFWGGWYFDRVAYFSDGRLGHQNHGDEGHWLAISERITTLIEGNKDKISYG</sequence>
<evidence type="ECO:0000313" key="2">
    <source>
        <dbReference type="EMBL" id="KUJ08218.1"/>
    </source>
</evidence>
<name>A0A132B730_MOLSC</name>
<dbReference type="InParanoid" id="A0A132B730"/>
<gene>
    <name evidence="2" type="ORF">LY89DRAFT_742060</name>
</gene>
<dbReference type="EMBL" id="KQ947436">
    <property type="protein sequence ID" value="KUJ08218.1"/>
    <property type="molecule type" value="Genomic_DNA"/>
</dbReference>
<dbReference type="RefSeq" id="XP_018062573.1">
    <property type="nucleotide sequence ID" value="XM_018220784.1"/>
</dbReference>
<dbReference type="KEGG" id="psco:LY89DRAFT_742060"/>
<proteinExistence type="predicted"/>
<protein>
    <submittedName>
        <fullName evidence="2">Uncharacterized protein</fullName>
    </submittedName>
</protein>
<dbReference type="Proteomes" id="UP000070700">
    <property type="component" value="Unassembled WGS sequence"/>
</dbReference>
<evidence type="ECO:0000256" key="1">
    <source>
        <dbReference type="SAM" id="SignalP"/>
    </source>
</evidence>
<feature type="chain" id="PRO_5007287945" evidence="1">
    <location>
        <begin position="30"/>
        <end position="275"/>
    </location>
</feature>
<accession>A0A132B730</accession>
<evidence type="ECO:0000313" key="3">
    <source>
        <dbReference type="Proteomes" id="UP000070700"/>
    </source>
</evidence>
<organism evidence="2 3">
    <name type="scientific">Mollisia scopiformis</name>
    <name type="common">Conifer needle endophyte fungus</name>
    <name type="synonym">Phialocephala scopiformis</name>
    <dbReference type="NCBI Taxonomy" id="149040"/>
    <lineage>
        <taxon>Eukaryota</taxon>
        <taxon>Fungi</taxon>
        <taxon>Dikarya</taxon>
        <taxon>Ascomycota</taxon>
        <taxon>Pezizomycotina</taxon>
        <taxon>Leotiomycetes</taxon>
        <taxon>Helotiales</taxon>
        <taxon>Mollisiaceae</taxon>
        <taxon>Mollisia</taxon>
    </lineage>
</organism>
<dbReference type="AlphaFoldDB" id="A0A132B730"/>
<dbReference type="GeneID" id="28830510"/>
<reference evidence="2 3" key="1">
    <citation type="submission" date="2015-10" db="EMBL/GenBank/DDBJ databases">
        <title>Full genome of DAOMC 229536 Phialocephala scopiformis, a fungal endophyte of spruce producing the potent anti-insectan compound rugulosin.</title>
        <authorList>
            <consortium name="DOE Joint Genome Institute"/>
            <person name="Walker A.K."/>
            <person name="Frasz S.L."/>
            <person name="Seifert K.A."/>
            <person name="Miller J.D."/>
            <person name="Mondo S.J."/>
            <person name="Labutti K."/>
            <person name="Lipzen A."/>
            <person name="Dockter R."/>
            <person name="Kennedy M."/>
            <person name="Grigoriev I.V."/>
            <person name="Spatafora J.W."/>
        </authorList>
    </citation>
    <scope>NUCLEOTIDE SEQUENCE [LARGE SCALE GENOMIC DNA]</scope>
    <source>
        <strain evidence="2 3">CBS 120377</strain>
    </source>
</reference>